<dbReference type="EMBL" id="CDMZ01000581">
    <property type="protein sequence ID" value="CEM17354.1"/>
    <property type="molecule type" value="Genomic_DNA"/>
</dbReference>
<proteinExistence type="predicted"/>
<evidence type="ECO:0000313" key="1">
    <source>
        <dbReference type="EMBL" id="CEM17354.1"/>
    </source>
</evidence>
<dbReference type="AlphaFoldDB" id="A0A0G4FRR8"/>
<reference evidence="1" key="1">
    <citation type="submission" date="2014-11" db="EMBL/GenBank/DDBJ databases">
        <authorList>
            <person name="Otto D Thomas"/>
            <person name="Naeem Raeece"/>
        </authorList>
    </citation>
    <scope>NUCLEOTIDE SEQUENCE</scope>
</reference>
<name>A0A0G4FRR8_9ALVE</name>
<sequence length="147" mass="16418">MGDRDTWVALQDAMKSLFRVEALSSKTKNPAIIGNTSDFSSIAGLSMKSTTKPNKFPADRVKQGERTCRNCGFRLEAQALHRCPARGKQCNSYEKGDHFARVCRSTKNADALEDYRARSSSTPPAEVKNEKKVTFTDDYGTSKKWIC</sequence>
<accession>A0A0G4FRR8</accession>
<organism evidence="1">
    <name type="scientific">Chromera velia CCMP2878</name>
    <dbReference type="NCBI Taxonomy" id="1169474"/>
    <lineage>
        <taxon>Eukaryota</taxon>
        <taxon>Sar</taxon>
        <taxon>Alveolata</taxon>
        <taxon>Colpodellida</taxon>
        <taxon>Chromeraceae</taxon>
        <taxon>Chromera</taxon>
    </lineage>
</organism>
<dbReference type="VEuPathDB" id="CryptoDB:Cvel_18439"/>
<dbReference type="PhylomeDB" id="A0A0G4FRR8"/>
<gene>
    <name evidence="1" type="ORF">Cvel_18439</name>
</gene>
<protein>
    <submittedName>
        <fullName evidence="1">Uncharacterized protein</fullName>
    </submittedName>
</protein>